<organism evidence="3 4">
    <name type="scientific">Gallibacterium genomosp. 3</name>
    <dbReference type="NCBI Taxonomy" id="505345"/>
    <lineage>
        <taxon>Bacteria</taxon>
        <taxon>Pseudomonadati</taxon>
        <taxon>Pseudomonadota</taxon>
        <taxon>Gammaproteobacteria</taxon>
        <taxon>Pasteurellales</taxon>
        <taxon>Pasteurellaceae</taxon>
        <taxon>Gallibacterium</taxon>
    </lineage>
</organism>
<reference evidence="3 4" key="1">
    <citation type="submission" date="2014-11" db="EMBL/GenBank/DDBJ databases">
        <title>Pan-genome of Gallibacterium spp.</title>
        <authorList>
            <person name="Kudirkiene E."/>
            <person name="Bojesen A.M."/>
        </authorList>
    </citation>
    <scope>NUCLEOTIDE SEQUENCE [LARGE SCALE GENOMIC DNA]</scope>
    <source>
        <strain evidence="3 4">F151</strain>
    </source>
</reference>
<proteinExistence type="predicted"/>
<name>A0A1A7NPA6_9PAST</name>
<evidence type="ECO:0000313" key="3">
    <source>
        <dbReference type="EMBL" id="OBW92017.1"/>
    </source>
</evidence>
<keyword evidence="2" id="KW-1133">Transmembrane helix</keyword>
<gene>
    <name evidence="3" type="ORF">QV01_05850</name>
</gene>
<feature type="coiled-coil region" evidence="1">
    <location>
        <begin position="55"/>
        <end position="82"/>
    </location>
</feature>
<feature type="transmembrane region" description="Helical" evidence="2">
    <location>
        <begin position="25"/>
        <end position="44"/>
    </location>
</feature>
<dbReference type="AlphaFoldDB" id="A0A1A7NPA6"/>
<keyword evidence="4" id="KW-1185">Reference proteome</keyword>
<keyword evidence="1" id="KW-0175">Coiled coil</keyword>
<dbReference type="EMBL" id="JTJM01000025">
    <property type="protein sequence ID" value="OBW92017.1"/>
    <property type="molecule type" value="Genomic_DNA"/>
</dbReference>
<dbReference type="OrthoDB" id="9980458at2"/>
<keyword evidence="2" id="KW-0472">Membrane</keyword>
<sequence length="188" mass="22421">MFDYQSKEINLLNWRQQHYANRVRILMILLLLLLILSIAGWLFLSSDTRQQSQEYILLDQQRQQLVTQLQQLESAQQKQRQLLSHQLQLAKVPLQDIVHFVQSLVQIPLDKGRLLLAQIDISPFAIEQKEKLSFLIMGENVDQQTFYRLQQYLLSHWPYPIELEPSALTQNQQKQYNFTLRFNKKEDN</sequence>
<protein>
    <recommendedName>
        <fullName evidence="5">Competence protein ComB</fullName>
    </recommendedName>
</protein>
<keyword evidence="2" id="KW-0812">Transmembrane</keyword>
<comment type="caution">
    <text evidence="3">The sequence shown here is derived from an EMBL/GenBank/DDBJ whole genome shotgun (WGS) entry which is preliminary data.</text>
</comment>
<evidence type="ECO:0000313" key="4">
    <source>
        <dbReference type="Proteomes" id="UP000243558"/>
    </source>
</evidence>
<evidence type="ECO:0000256" key="2">
    <source>
        <dbReference type="SAM" id="Phobius"/>
    </source>
</evidence>
<evidence type="ECO:0000256" key="1">
    <source>
        <dbReference type="SAM" id="Coils"/>
    </source>
</evidence>
<dbReference type="Proteomes" id="UP000243558">
    <property type="component" value="Unassembled WGS sequence"/>
</dbReference>
<accession>A0A1A7NPA6</accession>
<dbReference type="RefSeq" id="WP_065239289.1">
    <property type="nucleotide sequence ID" value="NZ_JTJM01000025.1"/>
</dbReference>
<evidence type="ECO:0008006" key="5">
    <source>
        <dbReference type="Google" id="ProtNLM"/>
    </source>
</evidence>